<evidence type="ECO:0000313" key="2">
    <source>
        <dbReference type="EMBL" id="KKN32531.1"/>
    </source>
</evidence>
<feature type="region of interest" description="Disordered" evidence="1">
    <location>
        <begin position="1"/>
        <end position="24"/>
    </location>
</feature>
<organism evidence="2">
    <name type="scientific">marine sediment metagenome</name>
    <dbReference type="NCBI Taxonomy" id="412755"/>
    <lineage>
        <taxon>unclassified sequences</taxon>
        <taxon>metagenomes</taxon>
        <taxon>ecological metagenomes</taxon>
    </lineage>
</organism>
<evidence type="ECO:0000256" key="1">
    <source>
        <dbReference type="SAM" id="MobiDB-lite"/>
    </source>
</evidence>
<comment type="caution">
    <text evidence="2">The sequence shown here is derived from an EMBL/GenBank/DDBJ whole genome shotgun (WGS) entry which is preliminary data.</text>
</comment>
<dbReference type="AlphaFoldDB" id="A0A0F9S612"/>
<dbReference type="EMBL" id="LAZR01002246">
    <property type="protein sequence ID" value="KKN32531.1"/>
    <property type="molecule type" value="Genomic_DNA"/>
</dbReference>
<reference evidence="2" key="1">
    <citation type="journal article" date="2015" name="Nature">
        <title>Complex archaea that bridge the gap between prokaryotes and eukaryotes.</title>
        <authorList>
            <person name="Spang A."/>
            <person name="Saw J.H."/>
            <person name="Jorgensen S.L."/>
            <person name="Zaremba-Niedzwiedzka K."/>
            <person name="Martijn J."/>
            <person name="Lind A.E."/>
            <person name="van Eijk R."/>
            <person name="Schleper C."/>
            <person name="Guy L."/>
            <person name="Ettema T.J."/>
        </authorList>
    </citation>
    <scope>NUCLEOTIDE SEQUENCE</scope>
</reference>
<name>A0A0F9S612_9ZZZZ</name>
<sequence>MIDNDNNSGQAPTNTSKITFTSDMQDNEISQPAALQLDKKLCFECQTVKSLKTKIRALDRIIIKLNKQAMIEIQKRDNVTLQSSKDDRD</sequence>
<proteinExistence type="predicted"/>
<protein>
    <submittedName>
        <fullName evidence="2">Uncharacterized protein</fullName>
    </submittedName>
</protein>
<accession>A0A0F9S612</accession>
<gene>
    <name evidence="2" type="ORF">LCGC14_0812960</name>
</gene>